<organism evidence="2 3">
    <name type="scientific">Absidia repens</name>
    <dbReference type="NCBI Taxonomy" id="90262"/>
    <lineage>
        <taxon>Eukaryota</taxon>
        <taxon>Fungi</taxon>
        <taxon>Fungi incertae sedis</taxon>
        <taxon>Mucoromycota</taxon>
        <taxon>Mucoromycotina</taxon>
        <taxon>Mucoromycetes</taxon>
        <taxon>Mucorales</taxon>
        <taxon>Cunninghamellaceae</taxon>
        <taxon>Absidia</taxon>
    </lineage>
</organism>
<dbReference type="InterPro" id="IPR000772">
    <property type="entry name" value="Ricin_B_lectin"/>
</dbReference>
<keyword evidence="2" id="KW-0430">Lectin</keyword>
<comment type="caution">
    <text evidence="2">The sequence shown here is derived from an EMBL/GenBank/DDBJ whole genome shotgun (WGS) entry which is preliminary data.</text>
</comment>
<dbReference type="Proteomes" id="UP000193560">
    <property type="component" value="Unassembled WGS sequence"/>
</dbReference>
<dbReference type="STRING" id="90262.A0A1X2IRT8"/>
<accession>A0A1X2IRT8</accession>
<dbReference type="CDD" id="cd23454">
    <property type="entry name" value="beta-trefoil_Ricin_GllA-1"/>
    <property type="match status" value="1"/>
</dbReference>
<feature type="domain" description="Ricin B lectin" evidence="1">
    <location>
        <begin position="9"/>
        <end position="142"/>
    </location>
</feature>
<dbReference type="SMART" id="SM00458">
    <property type="entry name" value="RICIN"/>
    <property type="match status" value="1"/>
</dbReference>
<dbReference type="InterPro" id="IPR035992">
    <property type="entry name" value="Ricin_B-like_lectins"/>
</dbReference>
<dbReference type="PROSITE" id="PS50231">
    <property type="entry name" value="RICIN_B_LECTIN"/>
    <property type="match status" value="1"/>
</dbReference>
<gene>
    <name evidence="2" type="ORF">BCR42DRAFT_488965</name>
</gene>
<dbReference type="EMBL" id="MCGE01000006">
    <property type="protein sequence ID" value="ORZ20456.1"/>
    <property type="molecule type" value="Genomic_DNA"/>
</dbReference>
<evidence type="ECO:0000259" key="1">
    <source>
        <dbReference type="SMART" id="SM00458"/>
    </source>
</evidence>
<dbReference type="GO" id="GO:0030246">
    <property type="term" value="F:carbohydrate binding"/>
    <property type="evidence" value="ECO:0007669"/>
    <property type="project" value="UniProtKB-KW"/>
</dbReference>
<reference evidence="2 3" key="1">
    <citation type="submission" date="2016-07" db="EMBL/GenBank/DDBJ databases">
        <title>Pervasive Adenine N6-methylation of Active Genes in Fungi.</title>
        <authorList>
            <consortium name="DOE Joint Genome Institute"/>
            <person name="Mondo S.J."/>
            <person name="Dannebaum R.O."/>
            <person name="Kuo R.C."/>
            <person name="Labutti K."/>
            <person name="Haridas S."/>
            <person name="Kuo A."/>
            <person name="Salamov A."/>
            <person name="Ahrendt S.R."/>
            <person name="Lipzen A."/>
            <person name="Sullivan W."/>
            <person name="Andreopoulos W.B."/>
            <person name="Clum A."/>
            <person name="Lindquist E."/>
            <person name="Daum C."/>
            <person name="Ramamoorthy G.K."/>
            <person name="Gryganskyi A."/>
            <person name="Culley D."/>
            <person name="Magnuson J.K."/>
            <person name="James T.Y."/>
            <person name="O'Malley M.A."/>
            <person name="Stajich J.E."/>
            <person name="Spatafora J.W."/>
            <person name="Visel A."/>
            <person name="Grigoriev I.V."/>
        </authorList>
    </citation>
    <scope>NUCLEOTIDE SEQUENCE [LARGE SCALE GENOMIC DNA]</scope>
    <source>
        <strain evidence="2 3">NRRL 1336</strain>
    </source>
</reference>
<dbReference type="SUPFAM" id="SSF50370">
    <property type="entry name" value="Ricin B-like lectins"/>
    <property type="match status" value="1"/>
</dbReference>
<dbReference type="Pfam" id="PF00652">
    <property type="entry name" value="Ricin_B_lectin"/>
    <property type="match status" value="1"/>
</dbReference>
<keyword evidence="3" id="KW-1185">Reference proteome</keyword>
<evidence type="ECO:0000313" key="3">
    <source>
        <dbReference type="Proteomes" id="UP000193560"/>
    </source>
</evidence>
<dbReference type="Gene3D" id="2.80.10.50">
    <property type="match status" value="1"/>
</dbReference>
<proteinExistence type="predicted"/>
<dbReference type="OrthoDB" id="9895617at2759"/>
<name>A0A1X2IRT8_9FUNG</name>
<dbReference type="AlphaFoldDB" id="A0A1X2IRT8"/>
<evidence type="ECO:0000313" key="2">
    <source>
        <dbReference type="EMBL" id="ORZ20456.1"/>
    </source>
</evidence>
<protein>
    <submittedName>
        <fullName evidence="2">Ricin B lectin domain-containing protein</fullName>
    </submittedName>
</protein>
<sequence length="145" mass="16819">MSGFPEGTYFYIKTITGENVMDVHEGKTESGAHIIIWQQKTGEDRDNQLWSFENGFLINKKSSLVLDIDGGDLKAEKKLQQFDRKATRTHNQRWGFRDNFIYSRADPRIVLDIKGGDEDEGTRVITYKRKTEDNSNQQWTIEPTD</sequence>